<accession>A0A0P9Q0A4</accession>
<dbReference type="Pfam" id="PF14258">
    <property type="entry name" value="DUF4350"/>
    <property type="match status" value="1"/>
</dbReference>
<feature type="domain" description="DUF4350" evidence="2">
    <location>
        <begin position="54"/>
        <end position="264"/>
    </location>
</feature>
<sequence>MASLVQCGGEGMSQRLGILVWLLLALLLLTGAGLYLGRNLERYDKTVDEGPSPEARANPWLAAEHFLRGRSLEVTTTDTLAQLPDPGQRTQTLLLLNDRASMTPAQTEQLLNWVTSGGHLLFVAEQLWDEQKGRSGDLLLDRLQIHQYLSKDINAQDQQLSDAQPMLPIPLMTPAPKRKKTPWPELTRLYLENERAPAYMSFDPAFHLEDPEDQAQSWANSADATHLLQISRGKGLITVVTDADLWKTHSIGEHDNAWLLWYLTQDSNVTMVLETDHDTLLTLLLRNFPQALLALALLIGLGLWHVALREGPLRKPASLARRQLTEHLRASAEFLRRRSGQQTLLKSLQQDILRRARQLHPGFERLVIAEQWQVLSRLTRLPTSAISDALRPRPPQRLSHSEFTRQVAQLQTLRNAL</sequence>
<keyword evidence="1" id="KW-1133">Transmembrane helix</keyword>
<comment type="caution">
    <text evidence="3">The sequence shown here is derived from an EMBL/GenBank/DDBJ whole genome shotgun (WGS) entry which is preliminary data.</text>
</comment>
<reference evidence="3 4" key="1">
    <citation type="submission" date="2018-08" db="EMBL/GenBank/DDBJ databases">
        <title>Recombination of ecologically and evolutionarily significant loci maintains genetic cohesion in the Pseudomonas syringae species complex.</title>
        <authorList>
            <person name="Dillon M."/>
            <person name="Thakur S."/>
            <person name="Almeida R.N.D."/>
            <person name="Weir B.S."/>
            <person name="Guttman D.S."/>
        </authorList>
    </citation>
    <scope>NUCLEOTIDE SEQUENCE [LARGE SCALE GENOMIC DNA]</scope>
    <source>
        <strain evidence="3 4">ICMP 4330</strain>
    </source>
</reference>
<gene>
    <name evidence="3" type="ORF">ALQ28_100729</name>
</gene>
<organism evidence="3 4">
    <name type="scientific">Pseudomonas syringae pv. delphinii</name>
    <dbReference type="NCBI Taxonomy" id="192088"/>
    <lineage>
        <taxon>Bacteria</taxon>
        <taxon>Pseudomonadati</taxon>
        <taxon>Pseudomonadota</taxon>
        <taxon>Gammaproteobacteria</taxon>
        <taxon>Pseudomonadales</taxon>
        <taxon>Pseudomonadaceae</taxon>
        <taxon>Pseudomonas</taxon>
    </lineage>
</organism>
<dbReference type="AlphaFoldDB" id="A0A0P9Q0A4"/>
<evidence type="ECO:0000259" key="2">
    <source>
        <dbReference type="Pfam" id="PF14258"/>
    </source>
</evidence>
<dbReference type="Proteomes" id="UP000267908">
    <property type="component" value="Unassembled WGS sequence"/>
</dbReference>
<name>A0A0P9Q0A4_9PSED</name>
<evidence type="ECO:0000313" key="3">
    <source>
        <dbReference type="EMBL" id="RMP14640.1"/>
    </source>
</evidence>
<dbReference type="InterPro" id="IPR025646">
    <property type="entry name" value="DUF4350"/>
</dbReference>
<feature type="transmembrane region" description="Helical" evidence="1">
    <location>
        <begin position="18"/>
        <end position="36"/>
    </location>
</feature>
<evidence type="ECO:0000313" key="4">
    <source>
        <dbReference type="Proteomes" id="UP000267908"/>
    </source>
</evidence>
<protein>
    <recommendedName>
        <fullName evidence="2">DUF4350 domain-containing protein</fullName>
    </recommendedName>
</protein>
<proteinExistence type="predicted"/>
<dbReference type="EMBL" id="RBQG01000131">
    <property type="protein sequence ID" value="RMP14640.1"/>
    <property type="molecule type" value="Genomic_DNA"/>
</dbReference>
<keyword evidence="1" id="KW-0472">Membrane</keyword>
<evidence type="ECO:0000256" key="1">
    <source>
        <dbReference type="SAM" id="Phobius"/>
    </source>
</evidence>
<keyword evidence="1" id="KW-0812">Transmembrane</keyword>
<feature type="transmembrane region" description="Helical" evidence="1">
    <location>
        <begin position="291"/>
        <end position="308"/>
    </location>
</feature>